<dbReference type="AlphaFoldDB" id="A0A178XYI7"/>
<evidence type="ECO:0000313" key="2">
    <source>
        <dbReference type="EMBL" id="OAP40378.1"/>
    </source>
</evidence>
<comment type="caution">
    <text evidence="2">The sequence shown here is derived from an EMBL/GenBank/DDBJ whole genome shotgun (WGS) entry which is preliminary data.</text>
</comment>
<gene>
    <name evidence="2" type="ORF">AU381_00170</name>
</gene>
<keyword evidence="3" id="KW-1185">Reference proteome</keyword>
<feature type="region of interest" description="Disordered" evidence="1">
    <location>
        <begin position="161"/>
        <end position="182"/>
    </location>
</feature>
<dbReference type="EMBL" id="LPUX01000053">
    <property type="protein sequence ID" value="OAP40378.1"/>
    <property type="molecule type" value="Genomic_DNA"/>
</dbReference>
<dbReference type="RefSeq" id="WP_064240695.1">
    <property type="nucleotide sequence ID" value="NZ_LPUX01000053.1"/>
</dbReference>
<accession>A0A178XYI7</accession>
<dbReference type="STRING" id="1472378.AU381_00170"/>
<reference evidence="2 3" key="1">
    <citation type="journal article" date="2016" name="Int. J. Syst. Evol. Microbiol.">
        <title>Ensifer glycinis sp. nov., an novel rhizobial species associated with Glycine spp.</title>
        <authorList>
            <person name="Yan H."/>
            <person name="Yan J."/>
            <person name="Sui X.H."/>
            <person name="Wang E.T."/>
            <person name="Chen W.X."/>
            <person name="Zhang X.X."/>
            <person name="Chen W.F."/>
        </authorList>
    </citation>
    <scope>NUCLEOTIDE SEQUENCE [LARGE SCALE GENOMIC DNA]</scope>
    <source>
        <strain evidence="2 3">CCBAU 23380</strain>
    </source>
</reference>
<evidence type="ECO:0000313" key="3">
    <source>
        <dbReference type="Proteomes" id="UP000094025"/>
    </source>
</evidence>
<organism evidence="2 3">
    <name type="scientific">Sinorhizobium glycinis</name>
    <dbReference type="NCBI Taxonomy" id="1472378"/>
    <lineage>
        <taxon>Bacteria</taxon>
        <taxon>Pseudomonadati</taxon>
        <taxon>Pseudomonadota</taxon>
        <taxon>Alphaproteobacteria</taxon>
        <taxon>Hyphomicrobiales</taxon>
        <taxon>Rhizobiaceae</taxon>
        <taxon>Sinorhizobium/Ensifer group</taxon>
        <taxon>Sinorhizobium</taxon>
    </lineage>
</organism>
<dbReference type="OrthoDB" id="8363005at2"/>
<name>A0A178XYI7_9HYPH</name>
<proteinExistence type="predicted"/>
<dbReference type="Proteomes" id="UP000094025">
    <property type="component" value="Unassembled WGS sequence"/>
</dbReference>
<sequence>MSLVNDTAKAERERRVTLSYYHRTDREIDAQARLLAEKKKTNRLNAKAAGIPSSQLDHLLKSFRADDQQKPVDKLKRDMENLAYLGLIPDQNIKGDLFTRVDRVNQEQMIQAKGFYAGLNNSDRVSGYDAGSVDDKLWLESYDAGKAEYDTEIPDILARINAAATNEEPPASGEDPFSDSED</sequence>
<protein>
    <submittedName>
        <fullName evidence="2">Uncharacterized protein</fullName>
    </submittedName>
</protein>
<evidence type="ECO:0000256" key="1">
    <source>
        <dbReference type="SAM" id="MobiDB-lite"/>
    </source>
</evidence>